<accession>A0AAV0I4Q9</accession>
<proteinExistence type="predicted"/>
<organism evidence="1 2">
    <name type="scientific">Linum tenue</name>
    <dbReference type="NCBI Taxonomy" id="586396"/>
    <lineage>
        <taxon>Eukaryota</taxon>
        <taxon>Viridiplantae</taxon>
        <taxon>Streptophyta</taxon>
        <taxon>Embryophyta</taxon>
        <taxon>Tracheophyta</taxon>
        <taxon>Spermatophyta</taxon>
        <taxon>Magnoliopsida</taxon>
        <taxon>eudicotyledons</taxon>
        <taxon>Gunneridae</taxon>
        <taxon>Pentapetalae</taxon>
        <taxon>rosids</taxon>
        <taxon>fabids</taxon>
        <taxon>Malpighiales</taxon>
        <taxon>Linaceae</taxon>
        <taxon>Linum</taxon>
    </lineage>
</organism>
<sequence>MLFSIMDSNSMANHCGYNGRCPGPRYYDFFFCLYVKLIYFY</sequence>
<dbReference type="Proteomes" id="UP001154282">
    <property type="component" value="Unassembled WGS sequence"/>
</dbReference>
<reference evidence="1" key="1">
    <citation type="submission" date="2022-08" db="EMBL/GenBank/DDBJ databases">
        <authorList>
            <person name="Gutierrez-Valencia J."/>
        </authorList>
    </citation>
    <scope>NUCLEOTIDE SEQUENCE</scope>
</reference>
<dbReference type="AlphaFoldDB" id="A0AAV0I4Q9"/>
<name>A0AAV0I4Q9_9ROSI</name>
<dbReference type="EMBL" id="CAMGYJ010000003">
    <property type="protein sequence ID" value="CAI0392534.1"/>
    <property type="molecule type" value="Genomic_DNA"/>
</dbReference>
<protein>
    <submittedName>
        <fullName evidence="1">Uncharacterized protein</fullName>
    </submittedName>
</protein>
<evidence type="ECO:0000313" key="1">
    <source>
        <dbReference type="EMBL" id="CAI0392534.1"/>
    </source>
</evidence>
<keyword evidence="2" id="KW-1185">Reference proteome</keyword>
<gene>
    <name evidence="1" type="ORF">LITE_LOCUS7578</name>
</gene>
<evidence type="ECO:0000313" key="2">
    <source>
        <dbReference type="Proteomes" id="UP001154282"/>
    </source>
</evidence>
<comment type="caution">
    <text evidence="1">The sequence shown here is derived from an EMBL/GenBank/DDBJ whole genome shotgun (WGS) entry which is preliminary data.</text>
</comment>